<sequence>MPSAVSLRFNNLWFPDGTLVLATEVLLFHIDSPLITRDLPIFHDMLELALPKSDKF</sequence>
<keyword evidence="2" id="KW-1185">Reference proteome</keyword>
<evidence type="ECO:0000313" key="2">
    <source>
        <dbReference type="Proteomes" id="UP001221757"/>
    </source>
</evidence>
<evidence type="ECO:0000313" key="1">
    <source>
        <dbReference type="EMBL" id="KAJ7672922.1"/>
    </source>
</evidence>
<dbReference type="Proteomes" id="UP001221757">
    <property type="component" value="Unassembled WGS sequence"/>
</dbReference>
<dbReference type="AlphaFoldDB" id="A0AAD7D146"/>
<proteinExistence type="predicted"/>
<accession>A0AAD7D146</accession>
<dbReference type="EMBL" id="JARKIE010000164">
    <property type="protein sequence ID" value="KAJ7672922.1"/>
    <property type="molecule type" value="Genomic_DNA"/>
</dbReference>
<reference evidence="1" key="1">
    <citation type="submission" date="2023-03" db="EMBL/GenBank/DDBJ databases">
        <title>Massive genome expansion in bonnet fungi (Mycena s.s.) driven by repeated elements and novel gene families across ecological guilds.</title>
        <authorList>
            <consortium name="Lawrence Berkeley National Laboratory"/>
            <person name="Harder C.B."/>
            <person name="Miyauchi S."/>
            <person name="Viragh M."/>
            <person name="Kuo A."/>
            <person name="Thoen E."/>
            <person name="Andreopoulos B."/>
            <person name="Lu D."/>
            <person name="Skrede I."/>
            <person name="Drula E."/>
            <person name="Henrissat B."/>
            <person name="Morin E."/>
            <person name="Kohler A."/>
            <person name="Barry K."/>
            <person name="LaButti K."/>
            <person name="Morin E."/>
            <person name="Salamov A."/>
            <person name="Lipzen A."/>
            <person name="Mereny Z."/>
            <person name="Hegedus B."/>
            <person name="Baldrian P."/>
            <person name="Stursova M."/>
            <person name="Weitz H."/>
            <person name="Taylor A."/>
            <person name="Grigoriev I.V."/>
            <person name="Nagy L.G."/>
            <person name="Martin F."/>
            <person name="Kauserud H."/>
        </authorList>
    </citation>
    <scope>NUCLEOTIDE SEQUENCE</scope>
    <source>
        <strain evidence="1">CBHHK067</strain>
    </source>
</reference>
<gene>
    <name evidence="1" type="ORF">B0H17DRAFT_1083344</name>
</gene>
<organism evidence="1 2">
    <name type="scientific">Mycena rosella</name>
    <name type="common">Pink bonnet</name>
    <name type="synonym">Agaricus rosellus</name>
    <dbReference type="NCBI Taxonomy" id="1033263"/>
    <lineage>
        <taxon>Eukaryota</taxon>
        <taxon>Fungi</taxon>
        <taxon>Dikarya</taxon>
        <taxon>Basidiomycota</taxon>
        <taxon>Agaricomycotina</taxon>
        <taxon>Agaricomycetes</taxon>
        <taxon>Agaricomycetidae</taxon>
        <taxon>Agaricales</taxon>
        <taxon>Marasmiineae</taxon>
        <taxon>Mycenaceae</taxon>
        <taxon>Mycena</taxon>
    </lineage>
</organism>
<comment type="caution">
    <text evidence="1">The sequence shown here is derived from an EMBL/GenBank/DDBJ whole genome shotgun (WGS) entry which is preliminary data.</text>
</comment>
<protein>
    <submittedName>
        <fullName evidence="1">Uncharacterized protein</fullName>
    </submittedName>
</protein>
<name>A0AAD7D146_MYCRO</name>